<feature type="compositionally biased region" description="Gly residues" evidence="1">
    <location>
        <begin position="8"/>
        <end position="18"/>
    </location>
</feature>
<dbReference type="AlphaFoldDB" id="A0AAW1R9A0"/>
<dbReference type="Proteomes" id="UP001489004">
    <property type="component" value="Unassembled WGS sequence"/>
</dbReference>
<comment type="caution">
    <text evidence="2">The sequence shown here is derived from an EMBL/GenBank/DDBJ whole genome shotgun (WGS) entry which is preliminary data.</text>
</comment>
<evidence type="ECO:0000313" key="3">
    <source>
        <dbReference type="Proteomes" id="UP001489004"/>
    </source>
</evidence>
<protein>
    <submittedName>
        <fullName evidence="2">Uncharacterized protein</fullName>
    </submittedName>
</protein>
<proteinExistence type="predicted"/>
<keyword evidence="3" id="KW-1185">Reference proteome</keyword>
<feature type="region of interest" description="Disordered" evidence="1">
    <location>
        <begin position="1"/>
        <end position="25"/>
    </location>
</feature>
<dbReference type="EMBL" id="JALJOR010000001">
    <property type="protein sequence ID" value="KAK9830001.1"/>
    <property type="molecule type" value="Genomic_DNA"/>
</dbReference>
<accession>A0AAW1R9A0</accession>
<evidence type="ECO:0000256" key="1">
    <source>
        <dbReference type="SAM" id="MobiDB-lite"/>
    </source>
</evidence>
<name>A0AAW1R9A0_9CHLO</name>
<gene>
    <name evidence="2" type="ORF">WJX72_009137</name>
</gene>
<evidence type="ECO:0000313" key="2">
    <source>
        <dbReference type="EMBL" id="KAK9830001.1"/>
    </source>
</evidence>
<organism evidence="2 3">
    <name type="scientific">[Myrmecia] bisecta</name>
    <dbReference type="NCBI Taxonomy" id="41462"/>
    <lineage>
        <taxon>Eukaryota</taxon>
        <taxon>Viridiplantae</taxon>
        <taxon>Chlorophyta</taxon>
        <taxon>core chlorophytes</taxon>
        <taxon>Trebouxiophyceae</taxon>
        <taxon>Trebouxiales</taxon>
        <taxon>Trebouxiaceae</taxon>
        <taxon>Myrmecia</taxon>
    </lineage>
</organism>
<reference evidence="2 3" key="1">
    <citation type="journal article" date="2024" name="Nat. Commun.">
        <title>Phylogenomics reveals the evolutionary origins of lichenization in chlorophyte algae.</title>
        <authorList>
            <person name="Puginier C."/>
            <person name="Libourel C."/>
            <person name="Otte J."/>
            <person name="Skaloud P."/>
            <person name="Haon M."/>
            <person name="Grisel S."/>
            <person name="Petersen M."/>
            <person name="Berrin J.G."/>
            <person name="Delaux P.M."/>
            <person name="Dal Grande F."/>
            <person name="Keller J."/>
        </authorList>
    </citation>
    <scope>NUCLEOTIDE SEQUENCE [LARGE SCALE GENOMIC DNA]</scope>
    <source>
        <strain evidence="2 3">SAG 2043</strain>
    </source>
</reference>
<sequence>MLERRGGGEGCGSAGHGIAGQNVPSADLSPGYQTVLAPLRTPYTGQICGATGTWRSPVQMHSGQAHIVCLTASAELSWRTEHWGTAAASH</sequence>